<reference evidence="1" key="1">
    <citation type="submission" date="2023-02" db="EMBL/GenBank/DDBJ databases">
        <authorList>
            <person name="Palmer J.M."/>
        </authorList>
    </citation>
    <scope>NUCLEOTIDE SEQUENCE</scope>
    <source>
        <strain evidence="1">FW57</strain>
    </source>
</reference>
<evidence type="ECO:0000313" key="2">
    <source>
        <dbReference type="Proteomes" id="UP001197093"/>
    </source>
</evidence>
<sequence>MVLQGLNHIPLKPFLEDYLAQHPIYFTSVAQIKEYLSIKRSEIIFLKQQQSKMGQIELHYSEGLFSAFNKLLGATPASSHEALEELAQLKQMRVVAGHVGNALPEIISRAEKTHEELKSRLVQSVKI</sequence>
<accession>A0AAD4ENV3</accession>
<organism evidence="1 2">
    <name type="scientific">Staphylotrichum longicolle</name>
    <dbReference type="NCBI Taxonomy" id="669026"/>
    <lineage>
        <taxon>Eukaryota</taxon>
        <taxon>Fungi</taxon>
        <taxon>Dikarya</taxon>
        <taxon>Ascomycota</taxon>
        <taxon>Pezizomycotina</taxon>
        <taxon>Sordariomycetes</taxon>
        <taxon>Sordariomycetidae</taxon>
        <taxon>Sordariales</taxon>
        <taxon>Chaetomiaceae</taxon>
        <taxon>Staphylotrichum</taxon>
    </lineage>
</organism>
<dbReference type="Proteomes" id="UP001197093">
    <property type="component" value="Unassembled WGS sequence"/>
</dbReference>
<proteinExistence type="predicted"/>
<evidence type="ECO:0000313" key="1">
    <source>
        <dbReference type="EMBL" id="KAG7284684.1"/>
    </source>
</evidence>
<dbReference type="AlphaFoldDB" id="A0AAD4ENV3"/>
<comment type="caution">
    <text evidence="1">The sequence shown here is derived from an EMBL/GenBank/DDBJ whole genome shotgun (WGS) entry which is preliminary data.</text>
</comment>
<dbReference type="EMBL" id="JAHCVI010000005">
    <property type="protein sequence ID" value="KAG7284684.1"/>
    <property type="molecule type" value="Genomic_DNA"/>
</dbReference>
<gene>
    <name evidence="1" type="ORF">NEMBOFW57_009293</name>
</gene>
<keyword evidence="2" id="KW-1185">Reference proteome</keyword>
<protein>
    <submittedName>
        <fullName evidence="1">Uncharacterized protein</fullName>
    </submittedName>
</protein>
<name>A0AAD4ENV3_9PEZI</name>